<keyword evidence="2 7" id="KW-0813">Transport</keyword>
<dbReference type="InterPro" id="IPR035906">
    <property type="entry name" value="MetI-like_sf"/>
</dbReference>
<keyword evidence="10" id="KW-1185">Reference proteome</keyword>
<proteinExistence type="inferred from homology"/>
<feature type="domain" description="ABC transmembrane type-1" evidence="8">
    <location>
        <begin position="86"/>
        <end position="297"/>
    </location>
</feature>
<protein>
    <submittedName>
        <fullName evidence="9">Carbohydrate ABC transporter permease</fullName>
    </submittedName>
</protein>
<dbReference type="SUPFAM" id="SSF161098">
    <property type="entry name" value="MetI-like"/>
    <property type="match status" value="1"/>
</dbReference>
<dbReference type="Gene3D" id="1.10.3720.10">
    <property type="entry name" value="MetI-like"/>
    <property type="match status" value="1"/>
</dbReference>
<feature type="transmembrane region" description="Helical" evidence="7">
    <location>
        <begin position="217"/>
        <end position="239"/>
    </location>
</feature>
<keyword evidence="5 7" id="KW-1133">Transmembrane helix</keyword>
<dbReference type="CDD" id="cd06261">
    <property type="entry name" value="TM_PBP2"/>
    <property type="match status" value="1"/>
</dbReference>
<name>A0A6M8SNY8_9NEIS</name>
<evidence type="ECO:0000256" key="3">
    <source>
        <dbReference type="ARBA" id="ARBA00022475"/>
    </source>
</evidence>
<dbReference type="Proteomes" id="UP000504844">
    <property type="component" value="Chromosome"/>
</dbReference>
<evidence type="ECO:0000256" key="4">
    <source>
        <dbReference type="ARBA" id="ARBA00022692"/>
    </source>
</evidence>
<keyword evidence="6 7" id="KW-0472">Membrane</keyword>
<reference evidence="9 10" key="1">
    <citation type="submission" date="2020-05" db="EMBL/GenBank/DDBJ databases">
        <title>Complete genome sequence of Deefgea sp. D17.</title>
        <authorList>
            <person name="Bae J.-W."/>
            <person name="Han J.E."/>
        </authorList>
    </citation>
    <scope>NUCLEOTIDE SEQUENCE [LARGE SCALE GENOMIC DNA]</scope>
    <source>
        <strain evidence="9 10">D17</strain>
    </source>
</reference>
<evidence type="ECO:0000256" key="1">
    <source>
        <dbReference type="ARBA" id="ARBA00004651"/>
    </source>
</evidence>
<evidence type="ECO:0000256" key="5">
    <source>
        <dbReference type="ARBA" id="ARBA00022989"/>
    </source>
</evidence>
<dbReference type="PROSITE" id="PS50928">
    <property type="entry name" value="ABC_TM1"/>
    <property type="match status" value="1"/>
</dbReference>
<dbReference type="EMBL" id="CP054143">
    <property type="protein sequence ID" value="QKJ66915.1"/>
    <property type="molecule type" value="Genomic_DNA"/>
</dbReference>
<keyword evidence="3" id="KW-1003">Cell membrane</keyword>
<comment type="similarity">
    <text evidence="7">Belongs to the binding-protein-dependent transport system permease family.</text>
</comment>
<feature type="transmembrane region" description="Helical" evidence="7">
    <location>
        <begin position="85"/>
        <end position="109"/>
    </location>
</feature>
<evidence type="ECO:0000256" key="7">
    <source>
        <dbReference type="RuleBase" id="RU363032"/>
    </source>
</evidence>
<feature type="transmembrane region" description="Helical" evidence="7">
    <location>
        <begin position="175"/>
        <end position="196"/>
    </location>
</feature>
<dbReference type="AlphaFoldDB" id="A0A6M8SNY8"/>
<evidence type="ECO:0000256" key="2">
    <source>
        <dbReference type="ARBA" id="ARBA00022448"/>
    </source>
</evidence>
<accession>A0A6M8SNY8</accession>
<comment type="subcellular location">
    <subcellularLocation>
        <location evidence="1 7">Cell membrane</location>
        <topology evidence="1 7">Multi-pass membrane protein</topology>
    </subcellularLocation>
</comment>
<sequence>MFKNKAVRKALGLTAHYSGLILFAFFTVFPLLWALAFALSQDGTTAYRFPTGFMPTTDDGSGNYSFGMTLIWFQRVFTEIPFGTYFFNSVVISGFSVIFTAIISLLAAYPLARMKFFGRNVIFMAIIGTLMLPGEAAFVTNFITVSKFGNWMNEVQALLGSPDETWKRLVGVNSYFAVIAPGVAGAFGIFLMKQAFEAVPQDLIDAARVDGATEMQILWRVMLPVTVPSLAALSIFTLVNSWNDFIWPSIIMRSKEMQPLAVGVFNDLTGPLAGSQNTLMAAIVLTVIPVLIFFAFTQRYFISGMDGAVK</sequence>
<feature type="transmembrane region" description="Helical" evidence="7">
    <location>
        <begin position="121"/>
        <end position="143"/>
    </location>
</feature>
<feature type="transmembrane region" description="Helical" evidence="7">
    <location>
        <begin position="20"/>
        <end position="39"/>
    </location>
</feature>
<dbReference type="KEGG" id="dee:HQN60_09525"/>
<evidence type="ECO:0000256" key="6">
    <source>
        <dbReference type="ARBA" id="ARBA00023136"/>
    </source>
</evidence>
<evidence type="ECO:0000259" key="8">
    <source>
        <dbReference type="PROSITE" id="PS50928"/>
    </source>
</evidence>
<dbReference type="RefSeq" id="WP_173533418.1">
    <property type="nucleotide sequence ID" value="NZ_CP054143.1"/>
</dbReference>
<dbReference type="PANTHER" id="PTHR43744:SF3">
    <property type="entry name" value="LACTOSE TRANSPORT SYSTEM PERMEASE PROTEIN LACG"/>
    <property type="match status" value="1"/>
</dbReference>
<dbReference type="GO" id="GO:0005886">
    <property type="term" value="C:plasma membrane"/>
    <property type="evidence" value="ECO:0007669"/>
    <property type="project" value="UniProtKB-SubCell"/>
</dbReference>
<evidence type="ECO:0000313" key="10">
    <source>
        <dbReference type="Proteomes" id="UP000504844"/>
    </source>
</evidence>
<dbReference type="Pfam" id="PF00528">
    <property type="entry name" value="BPD_transp_1"/>
    <property type="match status" value="1"/>
</dbReference>
<dbReference type="PANTHER" id="PTHR43744">
    <property type="entry name" value="ABC TRANSPORTER PERMEASE PROTEIN MG189-RELATED-RELATED"/>
    <property type="match status" value="1"/>
</dbReference>
<dbReference type="InterPro" id="IPR000515">
    <property type="entry name" value="MetI-like"/>
</dbReference>
<feature type="transmembrane region" description="Helical" evidence="7">
    <location>
        <begin position="278"/>
        <end position="296"/>
    </location>
</feature>
<gene>
    <name evidence="9" type="ORF">HQN60_09525</name>
</gene>
<dbReference type="GO" id="GO:0055085">
    <property type="term" value="P:transmembrane transport"/>
    <property type="evidence" value="ECO:0007669"/>
    <property type="project" value="InterPro"/>
</dbReference>
<organism evidence="9 10">
    <name type="scientific">Deefgea piscis</name>
    <dbReference type="NCBI Taxonomy" id="2739061"/>
    <lineage>
        <taxon>Bacteria</taxon>
        <taxon>Pseudomonadati</taxon>
        <taxon>Pseudomonadota</taxon>
        <taxon>Betaproteobacteria</taxon>
        <taxon>Neisseriales</taxon>
        <taxon>Chitinibacteraceae</taxon>
        <taxon>Deefgea</taxon>
    </lineage>
</organism>
<keyword evidence="4 7" id="KW-0812">Transmembrane</keyword>
<evidence type="ECO:0000313" key="9">
    <source>
        <dbReference type="EMBL" id="QKJ66915.1"/>
    </source>
</evidence>